<accession>A0A809WR81</accession>
<organism evidence="1">
    <name type="scientific">Bradyrhizobium diazoefficiens</name>
    <dbReference type="NCBI Taxonomy" id="1355477"/>
    <lineage>
        <taxon>Bacteria</taxon>
        <taxon>Pseudomonadati</taxon>
        <taxon>Pseudomonadota</taxon>
        <taxon>Alphaproteobacteria</taxon>
        <taxon>Hyphomicrobiales</taxon>
        <taxon>Nitrobacteraceae</taxon>
        <taxon>Bradyrhizobium</taxon>
    </lineage>
</organism>
<proteinExistence type="predicted"/>
<name>A0A809WR81_9BRAD</name>
<dbReference type="EMBL" id="AP023091">
    <property type="protein sequence ID" value="BCE17802.1"/>
    <property type="molecule type" value="Genomic_DNA"/>
</dbReference>
<reference evidence="1" key="1">
    <citation type="submission" date="2020-05" db="EMBL/GenBank/DDBJ databases">
        <title>Complete genome sequence of Bradyrhizobium diazoefficiens XF1 isolated from soybean nodule.</title>
        <authorList>
            <person name="Noda R."/>
            <person name="Kakizaki K."/>
            <person name="Minamisawa K."/>
        </authorList>
    </citation>
    <scope>NUCLEOTIDE SEQUENCE</scope>
    <source>
        <strain evidence="1">XF1</strain>
    </source>
</reference>
<gene>
    <name evidence="1" type="ORF">XF1B_04830</name>
</gene>
<evidence type="ECO:0000313" key="1">
    <source>
        <dbReference type="EMBL" id="BCE17802.1"/>
    </source>
</evidence>
<protein>
    <submittedName>
        <fullName evidence="1">Uncharacterized protein</fullName>
    </submittedName>
</protein>
<dbReference type="AlphaFoldDB" id="A0A809WR81"/>
<sequence length="70" mass="7868">MAIGNGRPKRDLQLIVEKACDVRIQQWLVLRGPKIAEAVILRNRNPIVEERPDPFDIVAAVPTKIVRDVG</sequence>